<accession>A0A1M4WK22</accession>
<dbReference type="Gene3D" id="3.30.420.130">
    <property type="entry name" value="Dinitrogenase iron-molybdenum cofactor biosynthesis domain"/>
    <property type="match status" value="1"/>
</dbReference>
<reference evidence="2 3" key="1">
    <citation type="submission" date="2016-11" db="EMBL/GenBank/DDBJ databases">
        <authorList>
            <person name="Jaros S."/>
            <person name="Januszkiewicz K."/>
            <person name="Wedrychowicz H."/>
        </authorList>
    </citation>
    <scope>NUCLEOTIDE SEQUENCE [LARGE SCALE GENOMIC DNA]</scope>
    <source>
        <strain evidence="2 3">DSM 14828</strain>
    </source>
</reference>
<feature type="domain" description="Dinitrogenase iron-molybdenum cofactor biosynthesis" evidence="1">
    <location>
        <begin position="14"/>
        <end position="102"/>
    </location>
</feature>
<dbReference type="OrthoDB" id="9807451at2"/>
<dbReference type="EMBL" id="FQTU01000007">
    <property type="protein sequence ID" value="SHE81545.1"/>
    <property type="molecule type" value="Genomic_DNA"/>
</dbReference>
<proteinExistence type="predicted"/>
<evidence type="ECO:0000313" key="2">
    <source>
        <dbReference type="EMBL" id="SHE81545.1"/>
    </source>
</evidence>
<dbReference type="InterPro" id="IPR003731">
    <property type="entry name" value="Di-Nase_FeMo-co_biosynth"/>
</dbReference>
<organism evidence="2 3">
    <name type="scientific">Alkalibacter saccharofermentans DSM 14828</name>
    <dbReference type="NCBI Taxonomy" id="1120975"/>
    <lineage>
        <taxon>Bacteria</taxon>
        <taxon>Bacillati</taxon>
        <taxon>Bacillota</taxon>
        <taxon>Clostridia</taxon>
        <taxon>Eubacteriales</taxon>
        <taxon>Eubacteriaceae</taxon>
        <taxon>Alkalibacter</taxon>
    </lineage>
</organism>
<evidence type="ECO:0000259" key="1">
    <source>
        <dbReference type="Pfam" id="PF02579"/>
    </source>
</evidence>
<evidence type="ECO:0000313" key="3">
    <source>
        <dbReference type="Proteomes" id="UP000184251"/>
    </source>
</evidence>
<dbReference type="PANTHER" id="PTHR42983">
    <property type="entry name" value="DINITROGENASE IRON-MOLYBDENUM COFACTOR PROTEIN-RELATED"/>
    <property type="match status" value="1"/>
</dbReference>
<dbReference type="CDD" id="cd00851">
    <property type="entry name" value="MTH1175"/>
    <property type="match status" value="1"/>
</dbReference>
<protein>
    <submittedName>
        <fullName evidence="2">Predicted Fe-Mo cluster-binding protein, NifX family</fullName>
    </submittedName>
</protein>
<sequence>MKLAMPVNEKNIKSGICCSFGRAPWFMIYDTEIKKESFIDNSAASSAGGAGIKAAQLLVDQNIDGLITPRCGQNAAEVVQGADIQIIESQGEDIEENIKLFEKGKLVLLSEIHAGYHNHGK</sequence>
<dbReference type="Pfam" id="PF02579">
    <property type="entry name" value="Nitro_FeMo-Co"/>
    <property type="match status" value="1"/>
</dbReference>
<dbReference type="Proteomes" id="UP000184251">
    <property type="component" value="Unassembled WGS sequence"/>
</dbReference>
<gene>
    <name evidence="2" type="ORF">SAMN02746064_01264</name>
</gene>
<dbReference type="InterPro" id="IPR033913">
    <property type="entry name" value="MTH1175_dom"/>
</dbReference>
<dbReference type="InterPro" id="IPR036105">
    <property type="entry name" value="DiNase_FeMo-co_biosyn_sf"/>
</dbReference>
<keyword evidence="3" id="KW-1185">Reference proteome</keyword>
<dbReference type="SUPFAM" id="SSF53146">
    <property type="entry name" value="Nitrogenase accessory factor-like"/>
    <property type="match status" value="1"/>
</dbReference>
<dbReference type="STRING" id="1120975.SAMN02746064_01264"/>
<dbReference type="AlphaFoldDB" id="A0A1M4WK22"/>
<dbReference type="RefSeq" id="WP_073270240.1">
    <property type="nucleotide sequence ID" value="NZ_FQTU01000007.1"/>
</dbReference>
<name>A0A1M4WK22_9FIRM</name>
<dbReference type="PANTHER" id="PTHR42983:SF1">
    <property type="entry name" value="IRON-MOLYBDENUM PROTEIN"/>
    <property type="match status" value="1"/>
</dbReference>